<gene>
    <name evidence="1" type="ORF">F4820DRAFT_447895</name>
</gene>
<organism evidence="1 2">
    <name type="scientific">Hypoxylon rubiginosum</name>
    <dbReference type="NCBI Taxonomy" id="110542"/>
    <lineage>
        <taxon>Eukaryota</taxon>
        <taxon>Fungi</taxon>
        <taxon>Dikarya</taxon>
        <taxon>Ascomycota</taxon>
        <taxon>Pezizomycotina</taxon>
        <taxon>Sordariomycetes</taxon>
        <taxon>Xylariomycetidae</taxon>
        <taxon>Xylariales</taxon>
        <taxon>Hypoxylaceae</taxon>
        <taxon>Hypoxylon</taxon>
    </lineage>
</organism>
<evidence type="ECO:0000313" key="2">
    <source>
        <dbReference type="Proteomes" id="UP001497700"/>
    </source>
</evidence>
<proteinExistence type="predicted"/>
<dbReference type="EMBL" id="MU393470">
    <property type="protein sequence ID" value="KAI4865538.1"/>
    <property type="molecule type" value="Genomic_DNA"/>
</dbReference>
<sequence length="234" mass="25687">MKAEDHNPPIVPLYQAEEVGTSRRHRSVEFYREEGSDYCNTAAYSSLPCCRTSHRRSSPAGGVSAYALIEVGVLRRVRGACASPPRSPAPDRADRAIPESRVLEALSMTWGGFVSSEVTSADISGDAFASACSCDLEYPDALQVSSDLVDITFSSLIERTSYRYSTTSFLNERSEFTQESSIDMLPFTSSHSALHGRRPSMTGIVPEQNTRHDVEVILDARALNLSGLSKDRRD</sequence>
<reference evidence="1 2" key="1">
    <citation type="journal article" date="2022" name="New Phytol.">
        <title>Ecological generalism drives hyperdiversity of secondary metabolite gene clusters in xylarialean endophytes.</title>
        <authorList>
            <person name="Franco M.E.E."/>
            <person name="Wisecaver J.H."/>
            <person name="Arnold A.E."/>
            <person name="Ju Y.M."/>
            <person name="Slot J.C."/>
            <person name="Ahrendt S."/>
            <person name="Moore L.P."/>
            <person name="Eastman K.E."/>
            <person name="Scott K."/>
            <person name="Konkel Z."/>
            <person name="Mondo S.J."/>
            <person name="Kuo A."/>
            <person name="Hayes R.D."/>
            <person name="Haridas S."/>
            <person name="Andreopoulos B."/>
            <person name="Riley R."/>
            <person name="LaButti K."/>
            <person name="Pangilinan J."/>
            <person name="Lipzen A."/>
            <person name="Amirebrahimi M."/>
            <person name="Yan J."/>
            <person name="Adam C."/>
            <person name="Keymanesh K."/>
            <person name="Ng V."/>
            <person name="Louie K."/>
            <person name="Northen T."/>
            <person name="Drula E."/>
            <person name="Henrissat B."/>
            <person name="Hsieh H.M."/>
            <person name="Youens-Clark K."/>
            <person name="Lutzoni F."/>
            <person name="Miadlikowska J."/>
            <person name="Eastwood D.C."/>
            <person name="Hamelin R.C."/>
            <person name="Grigoriev I.V."/>
            <person name="U'Ren J.M."/>
        </authorList>
    </citation>
    <scope>NUCLEOTIDE SEQUENCE [LARGE SCALE GENOMIC DNA]</scope>
    <source>
        <strain evidence="1 2">CBS 119005</strain>
    </source>
</reference>
<name>A0ACB9Z1M0_9PEZI</name>
<dbReference type="Proteomes" id="UP001497700">
    <property type="component" value="Unassembled WGS sequence"/>
</dbReference>
<accession>A0ACB9Z1M0</accession>
<protein>
    <submittedName>
        <fullName evidence="1">Uncharacterized protein</fullName>
    </submittedName>
</protein>
<evidence type="ECO:0000313" key="1">
    <source>
        <dbReference type="EMBL" id="KAI4865538.1"/>
    </source>
</evidence>
<keyword evidence="2" id="KW-1185">Reference proteome</keyword>
<comment type="caution">
    <text evidence="1">The sequence shown here is derived from an EMBL/GenBank/DDBJ whole genome shotgun (WGS) entry which is preliminary data.</text>
</comment>